<name>A0ABU7QDJ0_9ACTN</name>
<feature type="domain" description="SnoaL-like" evidence="1">
    <location>
        <begin position="9"/>
        <end position="114"/>
    </location>
</feature>
<sequence>MLSNIDDFVERYVAVWNEGDPALRRKGVSEIWADDAVYANQGAEFRGHAGIEAAVTEAYEQFVKNGEYVFKTAKVDENHEAVRFTWDMVPTAGGEPASIGTQLFLVGEDGRIVHDYQFIDKMPS</sequence>
<proteinExistence type="predicted"/>
<dbReference type="InterPro" id="IPR032710">
    <property type="entry name" value="NTF2-like_dom_sf"/>
</dbReference>
<reference evidence="2 3" key="1">
    <citation type="submission" date="2023-11" db="EMBL/GenBank/DDBJ databases">
        <title>30 novel species of actinomycetes from the DSMZ collection.</title>
        <authorList>
            <person name="Nouioui I."/>
        </authorList>
    </citation>
    <scope>NUCLEOTIDE SEQUENCE [LARGE SCALE GENOMIC DNA]</scope>
    <source>
        <strain evidence="2 3">DSM 41524</strain>
    </source>
</reference>
<accession>A0ABU7QDJ0</accession>
<gene>
    <name evidence="2" type="ORF">V2J94_47380</name>
</gene>
<evidence type="ECO:0000259" key="1">
    <source>
        <dbReference type="Pfam" id="PF12680"/>
    </source>
</evidence>
<dbReference type="InterPro" id="IPR037401">
    <property type="entry name" value="SnoaL-like"/>
</dbReference>
<dbReference type="RefSeq" id="WP_206311589.1">
    <property type="nucleotide sequence ID" value="NZ_JAZBJO010000073.1"/>
</dbReference>
<evidence type="ECO:0000313" key="2">
    <source>
        <dbReference type="EMBL" id="MEE4599336.1"/>
    </source>
</evidence>
<evidence type="ECO:0000313" key="3">
    <source>
        <dbReference type="Proteomes" id="UP001354709"/>
    </source>
</evidence>
<dbReference type="EMBL" id="JAZBJO010000073">
    <property type="protein sequence ID" value="MEE4599336.1"/>
    <property type="molecule type" value="Genomic_DNA"/>
</dbReference>
<organism evidence="2 3">
    <name type="scientific">Streptomyces asiaticus subsp. ignotus</name>
    <dbReference type="NCBI Taxonomy" id="3098222"/>
    <lineage>
        <taxon>Bacteria</taxon>
        <taxon>Bacillati</taxon>
        <taxon>Actinomycetota</taxon>
        <taxon>Actinomycetes</taxon>
        <taxon>Kitasatosporales</taxon>
        <taxon>Streptomycetaceae</taxon>
        <taxon>Streptomyces</taxon>
        <taxon>Streptomyces violaceusniger group</taxon>
    </lineage>
</organism>
<dbReference type="Pfam" id="PF12680">
    <property type="entry name" value="SnoaL_2"/>
    <property type="match status" value="1"/>
</dbReference>
<dbReference type="SUPFAM" id="SSF54427">
    <property type="entry name" value="NTF2-like"/>
    <property type="match status" value="1"/>
</dbReference>
<dbReference type="Proteomes" id="UP001354709">
    <property type="component" value="Unassembled WGS sequence"/>
</dbReference>
<dbReference type="Gene3D" id="3.10.450.50">
    <property type="match status" value="1"/>
</dbReference>
<comment type="caution">
    <text evidence="2">The sequence shown here is derived from an EMBL/GenBank/DDBJ whole genome shotgun (WGS) entry which is preliminary data.</text>
</comment>
<protein>
    <submittedName>
        <fullName evidence="2">Nuclear transport factor 2 family protein</fullName>
    </submittedName>
</protein>
<keyword evidence="3" id="KW-1185">Reference proteome</keyword>